<dbReference type="InterPro" id="IPR012902">
    <property type="entry name" value="N_methyl_site"/>
</dbReference>
<evidence type="ECO:0000256" key="1">
    <source>
        <dbReference type="SAM" id="Phobius"/>
    </source>
</evidence>
<keyword evidence="1" id="KW-1133">Transmembrane helix</keyword>
<evidence type="ECO:0000313" key="2">
    <source>
        <dbReference type="EMBL" id="MBE9222125.1"/>
    </source>
</evidence>
<sequence length="256" mass="27216">MKITAGTIKKLLKAGFQEEGYTLPEILVALGMASMLGALALASNPFGQTSKLNNAGYQLEGILQQTRTRAIATTSAIRIEPDPDNPSTALKIESATTRGCEAISALSAAVESDETQIPVVSTRGFSVGDKLKIGSDDTDNQVIAIDDNSSLLTLGQAIGSTQPEDAVVELAQNWAPDGAVLAEDLTFNEPMEIASNVTNDEWRLCFDSRGFATLFDAQGVVDQDLELTISDTSNDEELQLNVLRGGAITKPEPEEI</sequence>
<name>A0ABR9V2L7_9CHRO</name>
<accession>A0ABR9V2L7</accession>
<reference evidence="2 3" key="1">
    <citation type="submission" date="2020-10" db="EMBL/GenBank/DDBJ databases">
        <authorList>
            <person name="Castelo-Branco R."/>
            <person name="Eusebio N."/>
            <person name="Adriana R."/>
            <person name="Vieira A."/>
            <person name="Brugerolle De Fraissinette N."/>
            <person name="Rezende De Castro R."/>
            <person name="Schneider M.P."/>
            <person name="Vasconcelos V."/>
            <person name="Leao P.N."/>
        </authorList>
    </citation>
    <scope>NUCLEOTIDE SEQUENCE [LARGE SCALE GENOMIC DNA]</scope>
    <source>
        <strain evidence="2 3">LEGE 03274</strain>
    </source>
</reference>
<dbReference type="Proteomes" id="UP000654604">
    <property type="component" value="Unassembled WGS sequence"/>
</dbReference>
<proteinExistence type="predicted"/>
<keyword evidence="3" id="KW-1185">Reference proteome</keyword>
<organism evidence="2 3">
    <name type="scientific">Cyanobacterium stanieri LEGE 03274</name>
    <dbReference type="NCBI Taxonomy" id="1828756"/>
    <lineage>
        <taxon>Bacteria</taxon>
        <taxon>Bacillati</taxon>
        <taxon>Cyanobacteriota</taxon>
        <taxon>Cyanophyceae</taxon>
        <taxon>Oscillatoriophycideae</taxon>
        <taxon>Chroococcales</taxon>
        <taxon>Geminocystaceae</taxon>
        <taxon>Cyanobacterium</taxon>
    </lineage>
</organism>
<evidence type="ECO:0000313" key="3">
    <source>
        <dbReference type="Proteomes" id="UP000654604"/>
    </source>
</evidence>
<comment type="caution">
    <text evidence="2">The sequence shown here is derived from an EMBL/GenBank/DDBJ whole genome shotgun (WGS) entry which is preliminary data.</text>
</comment>
<dbReference type="PROSITE" id="PS00409">
    <property type="entry name" value="PROKAR_NTER_METHYL"/>
    <property type="match status" value="1"/>
</dbReference>
<feature type="transmembrane region" description="Helical" evidence="1">
    <location>
        <begin position="21"/>
        <end position="42"/>
    </location>
</feature>
<dbReference type="EMBL" id="JADEWC010000008">
    <property type="protein sequence ID" value="MBE9222125.1"/>
    <property type="molecule type" value="Genomic_DNA"/>
</dbReference>
<dbReference type="RefSeq" id="WP_193800290.1">
    <property type="nucleotide sequence ID" value="NZ_JADEWC010000008.1"/>
</dbReference>
<keyword evidence="1" id="KW-0472">Membrane</keyword>
<keyword evidence="1" id="KW-0812">Transmembrane</keyword>
<protein>
    <submittedName>
        <fullName evidence="2">Prepilin-type cleavage/methylation domain-containing protein</fullName>
    </submittedName>
</protein>
<gene>
    <name evidence="2" type="ORF">IQ215_05390</name>
</gene>